<keyword evidence="3" id="KW-1185">Reference proteome</keyword>
<feature type="transmembrane region" description="Helical" evidence="1">
    <location>
        <begin position="66"/>
        <end position="85"/>
    </location>
</feature>
<evidence type="ECO:0000256" key="1">
    <source>
        <dbReference type="SAM" id="Phobius"/>
    </source>
</evidence>
<feature type="transmembrane region" description="Helical" evidence="1">
    <location>
        <begin position="135"/>
        <end position="155"/>
    </location>
</feature>
<reference evidence="2 3" key="1">
    <citation type="submission" date="2019-12" db="EMBL/GenBank/DDBJ databases">
        <authorList>
            <person name="Zhao J."/>
        </authorList>
    </citation>
    <scope>NUCLEOTIDE SEQUENCE [LARGE SCALE GENOMIC DNA]</scope>
    <source>
        <strain evidence="2 3">S-15</strain>
    </source>
</reference>
<accession>A0A6N9NNJ4</accession>
<keyword evidence="1" id="KW-1133">Transmembrane helix</keyword>
<feature type="transmembrane region" description="Helical" evidence="1">
    <location>
        <begin position="97"/>
        <end position="115"/>
    </location>
</feature>
<proteinExistence type="predicted"/>
<evidence type="ECO:0000313" key="2">
    <source>
        <dbReference type="EMBL" id="NBG67464.1"/>
    </source>
</evidence>
<dbReference type="EMBL" id="WWNE01000018">
    <property type="protein sequence ID" value="NBG67464.1"/>
    <property type="molecule type" value="Genomic_DNA"/>
</dbReference>
<protein>
    <submittedName>
        <fullName evidence="2">Uncharacterized protein</fullName>
    </submittedName>
</protein>
<evidence type="ECO:0000313" key="3">
    <source>
        <dbReference type="Proteomes" id="UP000470771"/>
    </source>
</evidence>
<organism evidence="2 3">
    <name type="scientific">Acidiluteibacter ferrifornacis</name>
    <dbReference type="NCBI Taxonomy" id="2692424"/>
    <lineage>
        <taxon>Bacteria</taxon>
        <taxon>Pseudomonadati</taxon>
        <taxon>Bacteroidota</taxon>
        <taxon>Flavobacteriia</taxon>
        <taxon>Flavobacteriales</taxon>
        <taxon>Cryomorphaceae</taxon>
        <taxon>Acidiluteibacter</taxon>
    </lineage>
</organism>
<dbReference type="Proteomes" id="UP000470771">
    <property type="component" value="Unassembled WGS sequence"/>
</dbReference>
<gene>
    <name evidence="2" type="ORF">GQN54_15155</name>
</gene>
<keyword evidence="1" id="KW-0812">Transmembrane</keyword>
<dbReference type="AlphaFoldDB" id="A0A6N9NNJ4"/>
<dbReference type="RefSeq" id="WP_160634407.1">
    <property type="nucleotide sequence ID" value="NZ_WWNE01000018.1"/>
</dbReference>
<sequence length="198" mass="22760">MKNIWQLSTKPFEVISENKLIFFTWFLFTILAGQIGVISNFIIRVINGNLSFSQSLFLDSINGSFYTYSIALLASVLGPLFVNLIENHPTKFKSIKILTIIVSIFTLFFAGVFYSSSPNDINIEKLKNLTYNIDWWQLTFLLLSIIISVYSFSVIRLENNYDKYKELDDNFASKDDAKVDEMNNKTEDLKTDSKGNKI</sequence>
<feature type="transmembrane region" description="Helical" evidence="1">
    <location>
        <begin position="20"/>
        <end position="46"/>
    </location>
</feature>
<name>A0A6N9NNJ4_9FLAO</name>
<keyword evidence="1" id="KW-0472">Membrane</keyword>
<comment type="caution">
    <text evidence="2">The sequence shown here is derived from an EMBL/GenBank/DDBJ whole genome shotgun (WGS) entry which is preliminary data.</text>
</comment>